<evidence type="ECO:0000256" key="6">
    <source>
        <dbReference type="ARBA" id="ARBA00023049"/>
    </source>
</evidence>
<dbReference type="PANTHER" id="PTHR22726">
    <property type="entry name" value="METALLOENDOPEPTIDASE OMA1"/>
    <property type="match status" value="1"/>
</dbReference>
<dbReference type="InterPro" id="IPR001915">
    <property type="entry name" value="Peptidase_M48"/>
</dbReference>
<evidence type="ECO:0000256" key="3">
    <source>
        <dbReference type="ARBA" id="ARBA00022723"/>
    </source>
</evidence>
<evidence type="ECO:0000256" key="5">
    <source>
        <dbReference type="ARBA" id="ARBA00022833"/>
    </source>
</evidence>
<dbReference type="PANTHER" id="PTHR22726:SF1">
    <property type="entry name" value="METALLOENDOPEPTIDASE OMA1, MITOCHONDRIAL"/>
    <property type="match status" value="1"/>
</dbReference>
<feature type="domain" description="Peptidase M48" evidence="7">
    <location>
        <begin position="124"/>
        <end position="274"/>
    </location>
</feature>
<proteinExistence type="predicted"/>
<dbReference type="GO" id="GO:0016020">
    <property type="term" value="C:membrane"/>
    <property type="evidence" value="ECO:0007669"/>
    <property type="project" value="TreeGrafter"/>
</dbReference>
<keyword evidence="5" id="KW-0862">Zinc</keyword>
<dbReference type="EMBL" id="POUT01000009">
    <property type="protein sequence ID" value="PNG07270.1"/>
    <property type="molecule type" value="Genomic_DNA"/>
</dbReference>
<evidence type="ECO:0000313" key="9">
    <source>
        <dbReference type="Proteomes" id="UP000236023"/>
    </source>
</evidence>
<evidence type="ECO:0000256" key="1">
    <source>
        <dbReference type="ARBA" id="ARBA00001947"/>
    </source>
</evidence>
<dbReference type="Pfam" id="PF01435">
    <property type="entry name" value="Peptidase_M48"/>
    <property type="match status" value="1"/>
</dbReference>
<evidence type="ECO:0000313" key="8">
    <source>
        <dbReference type="EMBL" id="PNG07270.1"/>
    </source>
</evidence>
<sequence>MEPAVRNPDVKTFMLAMLVFALPGCATLQGAPEALINLAGKSTQSNFQGKYLEQEDVRQHFTLDRQQGQDLRLSYDGRGLPANEIRQQNLVMIPALQSYLQGIVVRLGKGWPGELPTLQVKVIDSYTFGPSADPYGNLFVPLGMLEGVESEDEIAAMLAHEMSHVLLRHHDRRLAFDQQRELLTNIATTTVIAATVADTRLQRGASQWTLISKDPLATQKIIGDTVLYTTLANTFSDNVWNTAWGRVQEDQADLLGTDLLVKANYAPRGASHSLQRLEDFQGKQKPILNSFLQARKGAMQDSLKQLDLNSFTQEINTFVNQGLATTVSAVGEHLTRSHMSAQRRDTDLRQYLQREYDEQRYSRVDKRSWRKVRDNPTVKASLEAYRNAYGANEALGQKNLKDARTLAQRALRSPVANQPGIRRSLFNMYMAAGEKSQALAQLKAIGDWSLAGPGVYEQLIGYHLGSGNADAALAAIEQAERHLGSEELFIVEKMLANKLKRNENEFRALGEKCKEMPNRKDVCKKVA</sequence>
<evidence type="ECO:0000256" key="2">
    <source>
        <dbReference type="ARBA" id="ARBA00022670"/>
    </source>
</evidence>
<dbReference type="InterPro" id="IPR051156">
    <property type="entry name" value="Mito/Outer_Membr_Metalloprot"/>
</dbReference>
<evidence type="ECO:0000256" key="4">
    <source>
        <dbReference type="ARBA" id="ARBA00022801"/>
    </source>
</evidence>
<protein>
    <submittedName>
        <fullName evidence="8">Peptidase M48</fullName>
    </submittedName>
</protein>
<gene>
    <name evidence="8" type="ORF">CXK94_15745</name>
</gene>
<reference evidence="8 9" key="1">
    <citation type="submission" date="2018-01" db="EMBL/GenBank/DDBJ databases">
        <title>Denitrification phenotypes of diverse strains of Pseudomonas stutzeri.</title>
        <authorList>
            <person name="Milligan D.A."/>
            <person name="Bergaust L."/>
            <person name="Bakken L.R."/>
            <person name="Frostegard A."/>
        </authorList>
    </citation>
    <scope>NUCLEOTIDE SEQUENCE [LARGE SCALE GENOMIC DNA]</scope>
    <source>
        <strain evidence="8 9">24a75</strain>
    </source>
</reference>
<keyword evidence="2" id="KW-0645">Protease</keyword>
<accession>A0A2N8SXP8</accession>
<comment type="caution">
    <text evidence="8">The sequence shown here is derived from an EMBL/GenBank/DDBJ whole genome shotgun (WGS) entry which is preliminary data.</text>
</comment>
<organism evidence="8 9">
    <name type="scientific">Stutzerimonas stutzeri</name>
    <name type="common">Pseudomonas stutzeri</name>
    <dbReference type="NCBI Taxonomy" id="316"/>
    <lineage>
        <taxon>Bacteria</taxon>
        <taxon>Pseudomonadati</taxon>
        <taxon>Pseudomonadota</taxon>
        <taxon>Gammaproteobacteria</taxon>
        <taxon>Pseudomonadales</taxon>
        <taxon>Pseudomonadaceae</taxon>
        <taxon>Stutzerimonas</taxon>
    </lineage>
</organism>
<dbReference type="CDD" id="cd07324">
    <property type="entry name" value="M48C_Oma1-like"/>
    <property type="match status" value="1"/>
</dbReference>
<keyword evidence="4" id="KW-0378">Hydrolase</keyword>
<evidence type="ECO:0000259" key="7">
    <source>
        <dbReference type="Pfam" id="PF01435"/>
    </source>
</evidence>
<name>A0A2N8SXP8_STUST</name>
<dbReference type="GO" id="GO:0051603">
    <property type="term" value="P:proteolysis involved in protein catabolic process"/>
    <property type="evidence" value="ECO:0007669"/>
    <property type="project" value="TreeGrafter"/>
</dbReference>
<dbReference type="GO" id="GO:0046872">
    <property type="term" value="F:metal ion binding"/>
    <property type="evidence" value="ECO:0007669"/>
    <property type="project" value="UniProtKB-KW"/>
</dbReference>
<keyword evidence="6" id="KW-0482">Metalloprotease</keyword>
<dbReference type="GO" id="GO:0004222">
    <property type="term" value="F:metalloendopeptidase activity"/>
    <property type="evidence" value="ECO:0007669"/>
    <property type="project" value="InterPro"/>
</dbReference>
<comment type="cofactor">
    <cofactor evidence="1">
        <name>Zn(2+)</name>
        <dbReference type="ChEBI" id="CHEBI:29105"/>
    </cofactor>
</comment>
<dbReference type="Proteomes" id="UP000236023">
    <property type="component" value="Unassembled WGS sequence"/>
</dbReference>
<dbReference type="AlphaFoldDB" id="A0A2N8SXP8"/>
<keyword evidence="3" id="KW-0479">Metal-binding</keyword>